<reference evidence="2" key="1">
    <citation type="submission" date="2022-12" db="EMBL/GenBank/DDBJ databases">
        <title>Comparative genomics of Legionella pneumophila isolates from the West Bank and Germany support molecular epidemiology of Legionnaires disease.</title>
        <authorList>
            <person name="Zayed A.R."/>
            <person name="Bitar D.M."/>
            <person name="Steinert M."/>
            <person name="Lueck C."/>
            <person name="Brettar I."/>
            <person name="Hoefle M.G."/>
            <person name="Bunk B."/>
        </authorList>
    </citation>
    <scope>NUCLEOTIDE SEQUENCE</scope>
    <source>
        <strain evidence="2">H23</strain>
    </source>
</reference>
<evidence type="ECO:0000256" key="1">
    <source>
        <dbReference type="SAM" id="SignalP"/>
    </source>
</evidence>
<accession>A0AAN5P3J0</accession>
<sequence>MRKSAMLFGLLMITSCYAWQAINMEQYIKESQVQLTEESLKLQEKLDARLPVSSKATAGKVKRRKLTLINFSNPIFIIGDDATSRQWLQKNTRKLEQAQAIGFVANINSSEQLQELQQLIKTPLLPANVDDLMEIFQENHYPLAFSEGELWQ</sequence>
<protein>
    <submittedName>
        <fullName evidence="2">Integrating conjugative element protein</fullName>
    </submittedName>
</protein>
<feature type="signal peptide" evidence="1">
    <location>
        <begin position="1"/>
        <end position="20"/>
    </location>
</feature>
<dbReference type="PROSITE" id="PS51257">
    <property type="entry name" value="PROKAR_LIPOPROTEIN"/>
    <property type="match status" value="1"/>
</dbReference>
<dbReference type="Proteomes" id="UP001071279">
    <property type="component" value="Unassembled WGS sequence"/>
</dbReference>
<gene>
    <name evidence="2" type="ORF">O6C86_11835</name>
</gene>
<dbReference type="InterPro" id="IPR021300">
    <property type="entry name" value="Integr_conj_element_PFL4695"/>
</dbReference>
<keyword evidence="1" id="KW-0732">Signal</keyword>
<evidence type="ECO:0000313" key="3">
    <source>
        <dbReference type="Proteomes" id="UP001071279"/>
    </source>
</evidence>
<dbReference type="RefSeq" id="WP_061722675.1">
    <property type="nucleotide sequence ID" value="NZ_CP114576.1"/>
</dbReference>
<proteinExistence type="predicted"/>
<dbReference type="NCBIfam" id="TIGR03765">
    <property type="entry name" value="ICE_PFL_4695"/>
    <property type="match status" value="1"/>
</dbReference>
<dbReference type="EMBL" id="JAPXIC010000080">
    <property type="protein sequence ID" value="MCZ4719898.1"/>
    <property type="molecule type" value="Genomic_DNA"/>
</dbReference>
<comment type="caution">
    <text evidence="2">The sequence shown here is derived from an EMBL/GenBank/DDBJ whole genome shotgun (WGS) entry which is preliminary data.</text>
</comment>
<dbReference type="AlphaFoldDB" id="A0AAN5P3J0"/>
<dbReference type="Pfam" id="PF11072">
    <property type="entry name" value="DUF2859"/>
    <property type="match status" value="1"/>
</dbReference>
<organism evidence="2 3">
    <name type="scientific">Legionella pneumophila</name>
    <dbReference type="NCBI Taxonomy" id="446"/>
    <lineage>
        <taxon>Bacteria</taxon>
        <taxon>Pseudomonadati</taxon>
        <taxon>Pseudomonadota</taxon>
        <taxon>Gammaproteobacteria</taxon>
        <taxon>Legionellales</taxon>
        <taxon>Legionellaceae</taxon>
        <taxon>Legionella</taxon>
    </lineage>
</organism>
<evidence type="ECO:0000313" key="2">
    <source>
        <dbReference type="EMBL" id="MCZ4719898.1"/>
    </source>
</evidence>
<feature type="chain" id="PRO_5042970185" evidence="1">
    <location>
        <begin position="21"/>
        <end position="152"/>
    </location>
</feature>
<name>A0AAN5P3J0_LEGPN</name>